<sequence length="128" mass="14573">MNGSYASSAAESVLDRSYLTPSLGSPVAYQNQQSQLYNNQHHQNPHDLMNMNMNMNMNNRHTSNSSASSNNRFDNNTSKSNNHKLSDVNNKSPTSKSMYPIWVMCHNSLVFYLPSHQRPFNCLISFQI</sequence>
<evidence type="ECO:0000313" key="2">
    <source>
        <dbReference type="EMBL" id="GMG29498.1"/>
    </source>
</evidence>
<name>A0A9W6YWZ8_AMBMO</name>
<evidence type="ECO:0000256" key="1">
    <source>
        <dbReference type="SAM" id="MobiDB-lite"/>
    </source>
</evidence>
<organism evidence="2 3">
    <name type="scientific">Ambrosiozyma monospora</name>
    <name type="common">Yeast</name>
    <name type="synonym">Endomycopsis monosporus</name>
    <dbReference type="NCBI Taxonomy" id="43982"/>
    <lineage>
        <taxon>Eukaryota</taxon>
        <taxon>Fungi</taxon>
        <taxon>Dikarya</taxon>
        <taxon>Ascomycota</taxon>
        <taxon>Saccharomycotina</taxon>
        <taxon>Pichiomycetes</taxon>
        <taxon>Pichiales</taxon>
        <taxon>Pichiaceae</taxon>
        <taxon>Ambrosiozyma</taxon>
    </lineage>
</organism>
<feature type="compositionally biased region" description="Polar residues" evidence="1">
    <location>
        <begin position="60"/>
        <end position="80"/>
    </location>
</feature>
<feature type="compositionally biased region" description="Low complexity" evidence="1">
    <location>
        <begin position="49"/>
        <end position="59"/>
    </location>
</feature>
<gene>
    <name evidence="2" type="ORF">Amon01_000371500</name>
</gene>
<reference evidence="2" key="1">
    <citation type="submission" date="2023-04" db="EMBL/GenBank/DDBJ databases">
        <title>Ambrosiozyma monospora NBRC 1965.</title>
        <authorList>
            <person name="Ichikawa N."/>
            <person name="Sato H."/>
            <person name="Tonouchi N."/>
        </authorList>
    </citation>
    <scope>NUCLEOTIDE SEQUENCE</scope>
    <source>
        <strain evidence="2">NBRC 1965</strain>
    </source>
</reference>
<dbReference type="AlphaFoldDB" id="A0A9W6YWZ8"/>
<accession>A0A9W6YWZ8</accession>
<feature type="region of interest" description="Disordered" evidence="1">
    <location>
        <begin position="30"/>
        <end position="94"/>
    </location>
</feature>
<feature type="compositionally biased region" description="Low complexity" evidence="1">
    <location>
        <begin position="30"/>
        <end position="42"/>
    </location>
</feature>
<proteinExistence type="predicted"/>
<dbReference type="EMBL" id="BSXU01001637">
    <property type="protein sequence ID" value="GMG29498.1"/>
    <property type="molecule type" value="Genomic_DNA"/>
</dbReference>
<protein>
    <submittedName>
        <fullName evidence="2">Unnamed protein product</fullName>
    </submittedName>
</protein>
<dbReference type="Proteomes" id="UP001165063">
    <property type="component" value="Unassembled WGS sequence"/>
</dbReference>
<keyword evidence="3" id="KW-1185">Reference proteome</keyword>
<evidence type="ECO:0000313" key="3">
    <source>
        <dbReference type="Proteomes" id="UP001165063"/>
    </source>
</evidence>
<comment type="caution">
    <text evidence="2">The sequence shown here is derived from an EMBL/GenBank/DDBJ whole genome shotgun (WGS) entry which is preliminary data.</text>
</comment>